<feature type="transmembrane region" description="Helical" evidence="8">
    <location>
        <begin position="117"/>
        <end position="140"/>
    </location>
</feature>
<feature type="transmembrane region" description="Helical" evidence="8">
    <location>
        <begin position="6"/>
        <end position="23"/>
    </location>
</feature>
<keyword evidence="6 8" id="KW-0472">Membrane</keyword>
<dbReference type="Pfam" id="PF04240">
    <property type="entry name" value="Caroten_synth"/>
    <property type="match status" value="1"/>
</dbReference>
<comment type="pathway">
    <text evidence="2">Carotenoid biosynthesis.</text>
</comment>
<feature type="transmembrane region" description="Helical" evidence="8">
    <location>
        <begin position="87"/>
        <end position="105"/>
    </location>
</feature>
<protein>
    <recommendedName>
        <fullName evidence="11">Lycopene cyclase domain-containing protein</fullName>
    </recommendedName>
</protein>
<feature type="transmembrane region" description="Helical" evidence="8">
    <location>
        <begin position="468"/>
        <end position="485"/>
    </location>
</feature>
<feature type="transmembrane region" description="Helical" evidence="8">
    <location>
        <begin position="43"/>
        <end position="64"/>
    </location>
</feature>
<evidence type="ECO:0000256" key="8">
    <source>
        <dbReference type="SAM" id="Phobius"/>
    </source>
</evidence>
<keyword evidence="10" id="KW-1185">Reference proteome</keyword>
<dbReference type="PANTHER" id="PTHR39419:SF1">
    <property type="entry name" value="SLL0814 PROTEIN"/>
    <property type="match status" value="1"/>
</dbReference>
<evidence type="ECO:0000256" key="6">
    <source>
        <dbReference type="ARBA" id="ARBA00023136"/>
    </source>
</evidence>
<evidence type="ECO:0000313" key="10">
    <source>
        <dbReference type="Proteomes" id="UP001458946"/>
    </source>
</evidence>
<evidence type="ECO:0000256" key="5">
    <source>
        <dbReference type="ARBA" id="ARBA00022989"/>
    </source>
</evidence>
<comment type="subcellular location">
    <subcellularLocation>
        <location evidence="1">Membrane</location>
        <topology evidence="1">Multi-pass membrane protein</topology>
    </subcellularLocation>
</comment>
<evidence type="ECO:0000313" key="9">
    <source>
        <dbReference type="EMBL" id="GAA5501898.1"/>
    </source>
</evidence>
<evidence type="ECO:0000256" key="1">
    <source>
        <dbReference type="ARBA" id="ARBA00004141"/>
    </source>
</evidence>
<evidence type="ECO:0000256" key="2">
    <source>
        <dbReference type="ARBA" id="ARBA00004829"/>
    </source>
</evidence>
<comment type="caution">
    <text evidence="9">The sequence shown here is derived from an EMBL/GenBank/DDBJ whole genome shotgun (WGS) entry which is preliminary data.</text>
</comment>
<feature type="transmembrane region" description="Helical" evidence="8">
    <location>
        <begin position="177"/>
        <end position="201"/>
    </location>
</feature>
<keyword evidence="3 8" id="KW-0812">Transmembrane</keyword>
<dbReference type="PANTHER" id="PTHR39419">
    <property type="entry name" value="SLL0814 PROTEIN"/>
    <property type="match status" value="1"/>
</dbReference>
<dbReference type="InterPro" id="IPR017825">
    <property type="entry name" value="Lycopene_cyclase_dom"/>
</dbReference>
<proteinExistence type="predicted"/>
<feature type="transmembrane region" description="Helical" evidence="8">
    <location>
        <begin position="221"/>
        <end position="240"/>
    </location>
</feature>
<feature type="transmembrane region" description="Helical" evidence="8">
    <location>
        <begin position="349"/>
        <end position="370"/>
    </location>
</feature>
<evidence type="ECO:0000256" key="4">
    <source>
        <dbReference type="ARBA" id="ARBA00022746"/>
    </source>
</evidence>
<reference evidence="9 10" key="1">
    <citation type="submission" date="2024-02" db="EMBL/GenBank/DDBJ databases">
        <title>Deinococcus xinjiangensis NBRC 107630.</title>
        <authorList>
            <person name="Ichikawa N."/>
            <person name="Katano-Makiyama Y."/>
            <person name="Hidaka K."/>
        </authorList>
    </citation>
    <scope>NUCLEOTIDE SEQUENCE [LARGE SCALE GENOMIC DNA]</scope>
    <source>
        <strain evidence="9 10">NBRC 107630</strain>
    </source>
</reference>
<feature type="transmembrane region" description="Helical" evidence="8">
    <location>
        <begin position="416"/>
        <end position="434"/>
    </location>
</feature>
<evidence type="ECO:0000256" key="7">
    <source>
        <dbReference type="ARBA" id="ARBA00023235"/>
    </source>
</evidence>
<accession>A0ABP9V9F0</accession>
<keyword evidence="4" id="KW-0125">Carotenoid biosynthesis</keyword>
<evidence type="ECO:0008006" key="11">
    <source>
        <dbReference type="Google" id="ProtNLM"/>
    </source>
</evidence>
<dbReference type="Proteomes" id="UP001458946">
    <property type="component" value="Unassembled WGS sequence"/>
</dbReference>
<keyword evidence="7" id="KW-0413">Isomerase</keyword>
<keyword evidence="5 8" id="KW-1133">Transmembrane helix</keyword>
<sequence length="497" mass="54955">MTYLQYHLIFIVPVLLGLLLLTARRRGPLAGAYQTNDRWTWGWFWLLPLIAFVYTTPWDNYLVFREVWTYPPERVLGRVGYVPYEEYAFFVLQTLISGLFLLWLLRRSGASAATAPAAGLVRWGGAALLMALALVGALCLREERTLYLGLILAWAMPVLAGQWAFGGDLILGRARTFWAAVLLPTLYLWFTDAFAIWQGIWHISERYTVGLYAGPLPFEEALFFLVTNLLVVTGLLLFLHPLARERLRRATVYLKPWLGFAALSVLVRIPLPHWPEGFALLGTLSTTFLTLAAFSFVWERAGLARAAAALLVGFGVGWLAEWLGAGWLGSRLGLPFGAYSYAGAPAPTLLGVPLIVPLGWFAMPLVATLFAGGRPLLAGLLLVAWDVGLEPLMTAQGYWTWHDPRPLWSGAPLQNFVGWWLLGSGLSWCFTRLLPTQRTAGQNLGWMYALEAVFLPAGLLLLGQGSAALVALLVMVGAGGAAWFMRQRGNFIWRSGA</sequence>
<organism evidence="9 10">
    <name type="scientific">Deinococcus xinjiangensis</name>
    <dbReference type="NCBI Taxonomy" id="457454"/>
    <lineage>
        <taxon>Bacteria</taxon>
        <taxon>Thermotogati</taxon>
        <taxon>Deinococcota</taxon>
        <taxon>Deinococci</taxon>
        <taxon>Deinococcales</taxon>
        <taxon>Deinococcaceae</taxon>
        <taxon>Deinococcus</taxon>
    </lineage>
</organism>
<feature type="transmembrane region" description="Helical" evidence="8">
    <location>
        <begin position="377"/>
        <end position="396"/>
    </location>
</feature>
<feature type="transmembrane region" description="Helical" evidence="8">
    <location>
        <begin position="277"/>
        <end position="298"/>
    </location>
</feature>
<dbReference type="InterPro" id="IPR007354">
    <property type="entry name" value="CruF-like"/>
</dbReference>
<gene>
    <name evidence="9" type="ORF">Dxin01_01637</name>
</gene>
<dbReference type="EMBL" id="BAABRN010000015">
    <property type="protein sequence ID" value="GAA5501898.1"/>
    <property type="molecule type" value="Genomic_DNA"/>
</dbReference>
<name>A0ABP9V9F0_9DEIO</name>
<dbReference type="RefSeq" id="WP_353541870.1">
    <property type="nucleotide sequence ID" value="NZ_BAABRN010000015.1"/>
</dbReference>
<feature type="transmembrane region" description="Helical" evidence="8">
    <location>
        <begin position="310"/>
        <end position="329"/>
    </location>
</feature>
<feature type="transmembrane region" description="Helical" evidence="8">
    <location>
        <begin position="146"/>
        <end position="165"/>
    </location>
</feature>
<feature type="transmembrane region" description="Helical" evidence="8">
    <location>
        <begin position="446"/>
        <end position="462"/>
    </location>
</feature>
<evidence type="ECO:0000256" key="3">
    <source>
        <dbReference type="ARBA" id="ARBA00022692"/>
    </source>
</evidence>
<dbReference type="NCBIfam" id="TIGR03462">
    <property type="entry name" value="CarR_dom_SF"/>
    <property type="match status" value="2"/>
</dbReference>
<feature type="transmembrane region" description="Helical" evidence="8">
    <location>
        <begin position="252"/>
        <end position="271"/>
    </location>
</feature>